<feature type="repeat" description="ANK" evidence="3">
    <location>
        <begin position="134"/>
        <end position="166"/>
    </location>
</feature>
<evidence type="ECO:0000256" key="1">
    <source>
        <dbReference type="ARBA" id="ARBA00022737"/>
    </source>
</evidence>
<gene>
    <name evidence="4" type="ORF">MAR_031834</name>
</gene>
<accession>A0ABY7F4X6</accession>
<dbReference type="Proteomes" id="UP001164746">
    <property type="component" value="Chromosome 10"/>
</dbReference>
<dbReference type="PROSITE" id="PS50297">
    <property type="entry name" value="ANK_REP_REGION"/>
    <property type="match status" value="2"/>
</dbReference>
<dbReference type="Pfam" id="PF12796">
    <property type="entry name" value="Ank_2"/>
    <property type="match status" value="1"/>
</dbReference>
<dbReference type="PROSITE" id="PS50088">
    <property type="entry name" value="ANK_REPEAT"/>
    <property type="match status" value="2"/>
</dbReference>
<dbReference type="EMBL" id="CP111021">
    <property type="protein sequence ID" value="WAR17240.1"/>
    <property type="molecule type" value="Genomic_DNA"/>
</dbReference>
<dbReference type="Pfam" id="PF00023">
    <property type="entry name" value="Ank"/>
    <property type="match status" value="1"/>
</dbReference>
<dbReference type="SUPFAM" id="SSF48403">
    <property type="entry name" value="Ankyrin repeat"/>
    <property type="match status" value="1"/>
</dbReference>
<evidence type="ECO:0000313" key="5">
    <source>
        <dbReference type="Proteomes" id="UP001164746"/>
    </source>
</evidence>
<keyword evidence="2 3" id="KW-0040">ANK repeat</keyword>
<dbReference type="Gene3D" id="1.25.40.20">
    <property type="entry name" value="Ankyrin repeat-containing domain"/>
    <property type="match status" value="2"/>
</dbReference>
<evidence type="ECO:0000256" key="2">
    <source>
        <dbReference type="ARBA" id="ARBA00023043"/>
    </source>
</evidence>
<sequence>MSSGASESEEEISIEESLLLCARRGSQKANRGWTPLHLAAYFGHTDSVKLLLQEVVRTLLAGAADVSLINAEGQKAGNLTTNKEIIRLIDAAEEHDASKMEEEFMSSVREGHLDKIQELVSSGRFSRMDCRDSFGNTALHVAAQSGQKEVAVYLLQQGVHTNTKNKQGDASTGAKRRGMKYLDNATLKTSETIIYDFLIQYSDGTYHRLGIDPGASNVRVGHDPVTGEVITRQVWINALKEHIAYNTHYIDQGRQKHVETTEIEPCITMQEALKVALAHKDVLEHHVGQLSNFVTSANNLTQNKLEKTITYSRDMYNTLSKCLIIYMQEEQYREKEQHELKEKNRILEESLHALAIEHHELERSYSHSVRARSFSLDDEEFFDCDDDDNIDIHLPLSLPMDRRSMVSDMSYQSCQFDLNTADSENKPVNYQLQLGG</sequence>
<dbReference type="InterPro" id="IPR002110">
    <property type="entry name" value="Ankyrin_rpt"/>
</dbReference>
<dbReference type="PANTHER" id="PTHR24166">
    <property type="entry name" value="ROLLING PEBBLES, ISOFORM B"/>
    <property type="match status" value="1"/>
</dbReference>
<feature type="repeat" description="ANK" evidence="3">
    <location>
        <begin position="31"/>
        <end position="71"/>
    </location>
</feature>
<dbReference type="InterPro" id="IPR036770">
    <property type="entry name" value="Ankyrin_rpt-contain_sf"/>
</dbReference>
<feature type="non-terminal residue" evidence="4">
    <location>
        <position position="436"/>
    </location>
</feature>
<reference evidence="4" key="1">
    <citation type="submission" date="2022-11" db="EMBL/GenBank/DDBJ databases">
        <title>Centuries of genome instability and evolution in soft-shell clam transmissible cancer (bioRxiv).</title>
        <authorList>
            <person name="Hart S.F.M."/>
            <person name="Yonemitsu M.A."/>
            <person name="Giersch R.M."/>
            <person name="Beal B.F."/>
            <person name="Arriagada G."/>
            <person name="Davis B.W."/>
            <person name="Ostrander E.A."/>
            <person name="Goff S.P."/>
            <person name="Metzger M.J."/>
        </authorList>
    </citation>
    <scope>NUCLEOTIDE SEQUENCE</scope>
    <source>
        <strain evidence="4">MELC-2E11</strain>
        <tissue evidence="4">Siphon/mantle</tissue>
    </source>
</reference>
<evidence type="ECO:0000256" key="3">
    <source>
        <dbReference type="PROSITE-ProRule" id="PRU00023"/>
    </source>
</evidence>
<dbReference type="InterPro" id="IPR050889">
    <property type="entry name" value="Dendritic_Spine_Reg/Scaffold"/>
</dbReference>
<organism evidence="4 5">
    <name type="scientific">Mya arenaria</name>
    <name type="common">Soft-shell clam</name>
    <dbReference type="NCBI Taxonomy" id="6604"/>
    <lineage>
        <taxon>Eukaryota</taxon>
        <taxon>Metazoa</taxon>
        <taxon>Spiralia</taxon>
        <taxon>Lophotrochozoa</taxon>
        <taxon>Mollusca</taxon>
        <taxon>Bivalvia</taxon>
        <taxon>Autobranchia</taxon>
        <taxon>Heteroconchia</taxon>
        <taxon>Euheterodonta</taxon>
        <taxon>Imparidentia</taxon>
        <taxon>Neoheterodontei</taxon>
        <taxon>Myida</taxon>
        <taxon>Myoidea</taxon>
        <taxon>Myidae</taxon>
        <taxon>Mya</taxon>
    </lineage>
</organism>
<dbReference type="PRINTS" id="PR01415">
    <property type="entry name" value="ANKYRIN"/>
</dbReference>
<keyword evidence="5" id="KW-1185">Reference proteome</keyword>
<keyword evidence="1" id="KW-0677">Repeat</keyword>
<dbReference type="PANTHER" id="PTHR24166:SF48">
    <property type="entry name" value="PROTEIN VAPYRIN"/>
    <property type="match status" value="1"/>
</dbReference>
<proteinExistence type="predicted"/>
<protein>
    <submittedName>
        <fullName evidence="4">OSBL1-like protein</fullName>
    </submittedName>
</protein>
<name>A0ABY7F4X6_MYAAR</name>
<dbReference type="SMART" id="SM00248">
    <property type="entry name" value="ANK"/>
    <property type="match status" value="3"/>
</dbReference>
<evidence type="ECO:0000313" key="4">
    <source>
        <dbReference type="EMBL" id="WAR17240.1"/>
    </source>
</evidence>